<reference evidence="3" key="1">
    <citation type="journal article" date="2019" name="Int. J. Syst. Evol. Microbiol.">
        <title>The Global Catalogue of Microorganisms (GCM) 10K type strain sequencing project: providing services to taxonomists for standard genome sequencing and annotation.</title>
        <authorList>
            <consortium name="The Broad Institute Genomics Platform"/>
            <consortium name="The Broad Institute Genome Sequencing Center for Infectious Disease"/>
            <person name="Wu L."/>
            <person name="Ma J."/>
        </authorList>
    </citation>
    <scope>NUCLEOTIDE SEQUENCE [LARGE SCALE GENOMIC DNA]</scope>
    <source>
        <strain evidence="3">DFY28</strain>
    </source>
</reference>
<evidence type="ECO:0000313" key="3">
    <source>
        <dbReference type="Proteomes" id="UP001597237"/>
    </source>
</evidence>
<protein>
    <submittedName>
        <fullName evidence="2">DUF5985 family protein</fullName>
    </submittedName>
</protein>
<keyword evidence="1" id="KW-0812">Transmembrane</keyword>
<keyword evidence="3" id="KW-1185">Reference proteome</keyword>
<evidence type="ECO:0000256" key="1">
    <source>
        <dbReference type="SAM" id="Phobius"/>
    </source>
</evidence>
<dbReference type="Proteomes" id="UP001597237">
    <property type="component" value="Unassembled WGS sequence"/>
</dbReference>
<feature type="transmembrane region" description="Helical" evidence="1">
    <location>
        <begin position="36"/>
        <end position="55"/>
    </location>
</feature>
<evidence type="ECO:0000313" key="2">
    <source>
        <dbReference type="EMBL" id="MFD1783682.1"/>
    </source>
</evidence>
<organism evidence="2 3">
    <name type="scientific">Phenylobacterium terrae</name>
    <dbReference type="NCBI Taxonomy" id="2665495"/>
    <lineage>
        <taxon>Bacteria</taxon>
        <taxon>Pseudomonadati</taxon>
        <taxon>Pseudomonadota</taxon>
        <taxon>Alphaproteobacteria</taxon>
        <taxon>Caulobacterales</taxon>
        <taxon>Caulobacteraceae</taxon>
        <taxon>Phenylobacterium</taxon>
    </lineage>
</organism>
<feature type="transmembrane region" description="Helical" evidence="1">
    <location>
        <begin position="67"/>
        <end position="86"/>
    </location>
</feature>
<proteinExistence type="predicted"/>
<gene>
    <name evidence="2" type="ORF">ACFSC0_09780</name>
</gene>
<accession>A0ABW4N1F9</accession>
<sequence length="91" mass="9940">MTSPLGPAAVYFLCLATSALCAGLLLRAFFASRSKLLLWTALAFVFLALNNLFLVGDLVVFPGVDLWPFRQAASIGAIAILLYAFIWETER</sequence>
<dbReference type="Pfam" id="PF19447">
    <property type="entry name" value="DUF5985"/>
    <property type="match status" value="1"/>
</dbReference>
<dbReference type="RefSeq" id="WP_377283126.1">
    <property type="nucleotide sequence ID" value="NZ_JBHRSI010000008.1"/>
</dbReference>
<feature type="transmembrane region" description="Helical" evidence="1">
    <location>
        <begin position="6"/>
        <end position="29"/>
    </location>
</feature>
<name>A0ABW4N1F9_9CAUL</name>
<comment type="caution">
    <text evidence="2">The sequence shown here is derived from an EMBL/GenBank/DDBJ whole genome shotgun (WGS) entry which is preliminary data.</text>
</comment>
<dbReference type="EMBL" id="JBHUEY010000001">
    <property type="protein sequence ID" value="MFD1783682.1"/>
    <property type="molecule type" value="Genomic_DNA"/>
</dbReference>
<keyword evidence="1" id="KW-0472">Membrane</keyword>
<keyword evidence="1" id="KW-1133">Transmembrane helix</keyword>
<dbReference type="InterPro" id="IPR046027">
    <property type="entry name" value="DUF5985"/>
</dbReference>